<name>A0A9N9D658_9GLOM</name>
<dbReference type="Proteomes" id="UP000789570">
    <property type="component" value="Unassembled WGS sequence"/>
</dbReference>
<sequence>MILPLSSHTSDPHQPSQSPSPHPSNPPPSSHLSNPPLSLPPSPRSPTLSLTPLPPQLKNHQANITTSTPKKIMPTQLMLTEMQLVSTSKKTAEATVDSRTLDKLLLLCQKNSAKLNQISKRQDELETIIIEQKDKIDEILSKFEEHKFNTEIGNSKKEGKDKGKKNRIEFYQLFHEHKQLTDDKLKVHLKAKLDGDEYCTNQLQKLKDNDINYNDLWDEKLYSALLKANRIKKGDNWFKKQIKDWKTSKEVKAVYDDLYCPSNPNDLSSDTYIVLIIKSAFVSDKELMRENAV</sequence>
<feature type="compositionally biased region" description="Low complexity" evidence="1">
    <location>
        <begin position="1"/>
        <end position="17"/>
    </location>
</feature>
<feature type="compositionally biased region" description="Pro residues" evidence="1">
    <location>
        <begin position="18"/>
        <end position="29"/>
    </location>
</feature>
<protein>
    <submittedName>
        <fullName evidence="2">12372_t:CDS:1</fullName>
    </submittedName>
</protein>
<keyword evidence="3" id="KW-1185">Reference proteome</keyword>
<dbReference type="EMBL" id="CAJVPQ010003387">
    <property type="protein sequence ID" value="CAG8626635.1"/>
    <property type="molecule type" value="Genomic_DNA"/>
</dbReference>
<comment type="caution">
    <text evidence="2">The sequence shown here is derived from an EMBL/GenBank/DDBJ whole genome shotgun (WGS) entry which is preliminary data.</text>
</comment>
<dbReference type="OrthoDB" id="10538757at2759"/>
<dbReference type="AlphaFoldDB" id="A0A9N9D658"/>
<gene>
    <name evidence="2" type="ORF">FCALED_LOCUS9842</name>
</gene>
<evidence type="ECO:0000256" key="1">
    <source>
        <dbReference type="SAM" id="MobiDB-lite"/>
    </source>
</evidence>
<feature type="region of interest" description="Disordered" evidence="1">
    <location>
        <begin position="1"/>
        <end position="71"/>
    </location>
</feature>
<reference evidence="2" key="1">
    <citation type="submission" date="2021-06" db="EMBL/GenBank/DDBJ databases">
        <authorList>
            <person name="Kallberg Y."/>
            <person name="Tangrot J."/>
            <person name="Rosling A."/>
        </authorList>
    </citation>
    <scope>NUCLEOTIDE SEQUENCE</scope>
    <source>
        <strain evidence="2">UK204</strain>
    </source>
</reference>
<accession>A0A9N9D658</accession>
<feature type="compositionally biased region" description="Polar residues" evidence="1">
    <location>
        <begin position="58"/>
        <end position="69"/>
    </location>
</feature>
<proteinExistence type="predicted"/>
<evidence type="ECO:0000313" key="2">
    <source>
        <dbReference type="EMBL" id="CAG8626635.1"/>
    </source>
</evidence>
<organism evidence="2 3">
    <name type="scientific">Funneliformis caledonium</name>
    <dbReference type="NCBI Taxonomy" id="1117310"/>
    <lineage>
        <taxon>Eukaryota</taxon>
        <taxon>Fungi</taxon>
        <taxon>Fungi incertae sedis</taxon>
        <taxon>Mucoromycota</taxon>
        <taxon>Glomeromycotina</taxon>
        <taxon>Glomeromycetes</taxon>
        <taxon>Glomerales</taxon>
        <taxon>Glomeraceae</taxon>
        <taxon>Funneliformis</taxon>
    </lineage>
</organism>
<evidence type="ECO:0000313" key="3">
    <source>
        <dbReference type="Proteomes" id="UP000789570"/>
    </source>
</evidence>